<feature type="transmembrane region" description="Helical" evidence="7">
    <location>
        <begin position="66"/>
        <end position="85"/>
    </location>
</feature>
<dbReference type="InterPro" id="IPR010920">
    <property type="entry name" value="LSM_dom_sf"/>
</dbReference>
<sequence length="437" mass="48256">MQFFPLFEALRADVHHAEFPWSVALLVLILAMSWGVSRRVRSPRFLQSAAKWRPVRDFGEGEARRIAFPLIALLMLSCVREILHFSGWQVMSAFDLVSPFLLAWLLANALVYVLHCIFPQGSLLRDFERFIIIAVWGVMALDMTGLGTPVIGVLEKFHVTVGKQRLDLWMALRGAMTVVITVLFALWIASLIERRLMAASSLNANLREVLARAAKALLTLLALLISLSLMGIDITALSVFSGALAVGLGFGLQKIASNYVSGFILLLDRSVQLGNLIALDDGTSGTISCITTRYSVLKTLGGTEVIIPNEYLVSNIIRNLSYTDKRVRIAVQIQVGYETDIEKLIPDLVQLALQNPRILPSPPPGAIVTELADNGVQLELGAWVADPEQGTGGVRSALYLALLNYCREHDIEIPFPQREVRMRQNTTTDAQNVLPTQ</sequence>
<dbReference type="Pfam" id="PF21082">
    <property type="entry name" value="MS_channel_3rd"/>
    <property type="match status" value="1"/>
</dbReference>
<feature type="transmembrane region" description="Helical" evidence="7">
    <location>
        <begin position="171"/>
        <end position="192"/>
    </location>
</feature>
<keyword evidence="3" id="KW-1003">Cell membrane</keyword>
<evidence type="ECO:0000259" key="8">
    <source>
        <dbReference type="Pfam" id="PF00924"/>
    </source>
</evidence>
<evidence type="ECO:0000256" key="7">
    <source>
        <dbReference type="SAM" id="Phobius"/>
    </source>
</evidence>
<organism evidence="10 11">
    <name type="scientific">Dentiradicibacter hellwigii</name>
    <dbReference type="NCBI Taxonomy" id="3149053"/>
    <lineage>
        <taxon>Bacteria</taxon>
        <taxon>Pseudomonadati</taxon>
        <taxon>Pseudomonadota</taxon>
        <taxon>Betaproteobacteria</taxon>
        <taxon>Rhodocyclales</taxon>
        <taxon>Rhodocyclaceae</taxon>
        <taxon>Dentiradicibacter</taxon>
    </lineage>
</organism>
<evidence type="ECO:0000313" key="11">
    <source>
        <dbReference type="Proteomes" id="UP001574673"/>
    </source>
</evidence>
<accession>A0ABV4UGV0</accession>
<comment type="similarity">
    <text evidence="2">Belongs to the MscS (TC 1.A.23) family.</text>
</comment>
<dbReference type="InterPro" id="IPR023408">
    <property type="entry name" value="MscS_beta-dom_sf"/>
</dbReference>
<dbReference type="Gene3D" id="1.10.287.1260">
    <property type="match status" value="1"/>
</dbReference>
<feature type="transmembrane region" description="Helical" evidence="7">
    <location>
        <begin position="130"/>
        <end position="151"/>
    </location>
</feature>
<feature type="domain" description="Mechanosensitive ion channel MscS C-terminal" evidence="9">
    <location>
        <begin position="330"/>
        <end position="413"/>
    </location>
</feature>
<evidence type="ECO:0000256" key="4">
    <source>
        <dbReference type="ARBA" id="ARBA00022692"/>
    </source>
</evidence>
<keyword evidence="5 7" id="KW-1133">Transmembrane helix</keyword>
<dbReference type="InterPro" id="IPR011014">
    <property type="entry name" value="MscS_channel_TM-2"/>
</dbReference>
<dbReference type="Gene3D" id="3.30.70.100">
    <property type="match status" value="1"/>
</dbReference>
<proteinExistence type="inferred from homology"/>
<keyword evidence="11" id="KW-1185">Reference proteome</keyword>
<name>A0ABV4UGV0_9RHOO</name>
<dbReference type="Gene3D" id="2.30.30.60">
    <property type="match status" value="1"/>
</dbReference>
<reference evidence="11" key="1">
    <citation type="submission" date="2024-06" db="EMBL/GenBank/DDBJ databases">
        <title>Radixoralia hellwigii gen. nov., sp nov., isolated from a root canal in the human oral cavity.</title>
        <authorList>
            <person name="Bartsch S."/>
            <person name="Wittmer A."/>
            <person name="Schulz A.-K."/>
            <person name="Neumann-Schaal M."/>
            <person name="Wolf J."/>
            <person name="Gronow S."/>
            <person name="Tennert C."/>
            <person name="Haecker G."/>
            <person name="Cieplik F."/>
            <person name="Al-Ahmad A."/>
        </authorList>
    </citation>
    <scope>NUCLEOTIDE SEQUENCE [LARGE SCALE GENOMIC DNA]</scope>
    <source>
        <strain evidence="11">Wk13</strain>
    </source>
</reference>
<dbReference type="PANTHER" id="PTHR30347:SF1">
    <property type="entry name" value="MECHANOSENSITIVE CHANNEL MSCK"/>
    <property type="match status" value="1"/>
</dbReference>
<evidence type="ECO:0000259" key="9">
    <source>
        <dbReference type="Pfam" id="PF21082"/>
    </source>
</evidence>
<dbReference type="InterPro" id="IPR049278">
    <property type="entry name" value="MS_channel_C"/>
</dbReference>
<gene>
    <name evidence="10" type="ORF">ABCS64_08690</name>
</gene>
<evidence type="ECO:0000256" key="1">
    <source>
        <dbReference type="ARBA" id="ARBA00004651"/>
    </source>
</evidence>
<dbReference type="InterPro" id="IPR011066">
    <property type="entry name" value="MscS_channel_C_sf"/>
</dbReference>
<dbReference type="SUPFAM" id="SSF82861">
    <property type="entry name" value="Mechanosensitive channel protein MscS (YggB), transmembrane region"/>
    <property type="match status" value="1"/>
</dbReference>
<dbReference type="SUPFAM" id="SSF82689">
    <property type="entry name" value="Mechanosensitive channel protein MscS (YggB), C-terminal domain"/>
    <property type="match status" value="1"/>
</dbReference>
<comment type="subcellular location">
    <subcellularLocation>
        <location evidence="1">Cell membrane</location>
        <topology evidence="1">Multi-pass membrane protein</topology>
    </subcellularLocation>
</comment>
<dbReference type="InterPro" id="IPR006685">
    <property type="entry name" value="MscS_channel_2nd"/>
</dbReference>
<feature type="domain" description="Mechanosensitive ion channel MscS" evidence="8">
    <location>
        <begin position="255"/>
        <end position="321"/>
    </location>
</feature>
<comment type="caution">
    <text evidence="10">The sequence shown here is derived from an EMBL/GenBank/DDBJ whole genome shotgun (WGS) entry which is preliminary data.</text>
</comment>
<dbReference type="RefSeq" id="WP_418891445.1">
    <property type="nucleotide sequence ID" value="NZ_JBEUWX010000002.1"/>
</dbReference>
<dbReference type="EMBL" id="JBEUWX010000002">
    <property type="protein sequence ID" value="MFA9950387.1"/>
    <property type="molecule type" value="Genomic_DNA"/>
</dbReference>
<evidence type="ECO:0000256" key="6">
    <source>
        <dbReference type="ARBA" id="ARBA00023136"/>
    </source>
</evidence>
<dbReference type="PANTHER" id="PTHR30347">
    <property type="entry name" value="POTASSIUM CHANNEL RELATED"/>
    <property type="match status" value="1"/>
</dbReference>
<feature type="transmembrane region" description="Helical" evidence="7">
    <location>
        <begin position="213"/>
        <end position="232"/>
    </location>
</feature>
<keyword evidence="4 7" id="KW-0812">Transmembrane</keyword>
<feature type="transmembrane region" description="Helical" evidence="7">
    <location>
        <begin position="20"/>
        <end position="37"/>
    </location>
</feature>
<dbReference type="InterPro" id="IPR052702">
    <property type="entry name" value="MscS-like_channel"/>
</dbReference>
<dbReference type="Proteomes" id="UP001574673">
    <property type="component" value="Unassembled WGS sequence"/>
</dbReference>
<evidence type="ECO:0000256" key="3">
    <source>
        <dbReference type="ARBA" id="ARBA00022475"/>
    </source>
</evidence>
<evidence type="ECO:0000313" key="10">
    <source>
        <dbReference type="EMBL" id="MFA9950387.1"/>
    </source>
</evidence>
<keyword evidence="6 7" id="KW-0472">Membrane</keyword>
<feature type="transmembrane region" description="Helical" evidence="7">
    <location>
        <begin position="97"/>
        <end position="118"/>
    </location>
</feature>
<evidence type="ECO:0000256" key="2">
    <source>
        <dbReference type="ARBA" id="ARBA00008017"/>
    </source>
</evidence>
<dbReference type="Pfam" id="PF00924">
    <property type="entry name" value="MS_channel_2nd"/>
    <property type="match status" value="1"/>
</dbReference>
<evidence type="ECO:0000256" key="5">
    <source>
        <dbReference type="ARBA" id="ARBA00022989"/>
    </source>
</evidence>
<dbReference type="SUPFAM" id="SSF50182">
    <property type="entry name" value="Sm-like ribonucleoproteins"/>
    <property type="match status" value="1"/>
</dbReference>
<protein>
    <submittedName>
        <fullName evidence="10">Mechanosensitive ion channel domain-containing protein</fullName>
    </submittedName>
</protein>